<dbReference type="InParanoid" id="A0A6P7Z0C1"/>
<keyword evidence="3" id="KW-0808">Transferase</keyword>
<dbReference type="InterPro" id="IPR009729">
    <property type="entry name" value="Gal-3-0_sulfotransfrase"/>
</dbReference>
<keyword evidence="7" id="KW-0333">Golgi apparatus</keyword>
<evidence type="ECO:0000313" key="12">
    <source>
        <dbReference type="RefSeq" id="XP_030072787.1"/>
    </source>
</evidence>
<evidence type="ECO:0000256" key="6">
    <source>
        <dbReference type="ARBA" id="ARBA00022989"/>
    </source>
</evidence>
<keyword evidence="9" id="KW-0325">Glycoprotein</keyword>
<dbReference type="SUPFAM" id="SSF52540">
    <property type="entry name" value="P-loop containing nucleoside triphosphate hydrolases"/>
    <property type="match status" value="1"/>
</dbReference>
<organism evidence="11 12">
    <name type="scientific">Microcaecilia unicolor</name>
    <dbReference type="NCBI Taxonomy" id="1415580"/>
    <lineage>
        <taxon>Eukaryota</taxon>
        <taxon>Metazoa</taxon>
        <taxon>Chordata</taxon>
        <taxon>Craniata</taxon>
        <taxon>Vertebrata</taxon>
        <taxon>Euteleostomi</taxon>
        <taxon>Amphibia</taxon>
        <taxon>Gymnophiona</taxon>
        <taxon>Siphonopidae</taxon>
        <taxon>Microcaecilia</taxon>
    </lineage>
</organism>
<dbReference type="GO" id="GO:0009247">
    <property type="term" value="P:glycolipid biosynthetic process"/>
    <property type="evidence" value="ECO:0007669"/>
    <property type="project" value="InterPro"/>
</dbReference>
<evidence type="ECO:0000256" key="10">
    <source>
        <dbReference type="SAM" id="Phobius"/>
    </source>
</evidence>
<dbReference type="FunCoup" id="A0A6P7Z0C1">
    <property type="interactions" value="116"/>
</dbReference>
<evidence type="ECO:0000256" key="1">
    <source>
        <dbReference type="ARBA" id="ARBA00004323"/>
    </source>
</evidence>
<evidence type="ECO:0000256" key="2">
    <source>
        <dbReference type="ARBA" id="ARBA00008124"/>
    </source>
</evidence>
<evidence type="ECO:0000256" key="8">
    <source>
        <dbReference type="ARBA" id="ARBA00023136"/>
    </source>
</evidence>
<accession>A0A6P7Z0C1</accession>
<keyword evidence="11" id="KW-1185">Reference proteome</keyword>
<dbReference type="GeneID" id="115479148"/>
<evidence type="ECO:0000256" key="5">
    <source>
        <dbReference type="ARBA" id="ARBA00022968"/>
    </source>
</evidence>
<comment type="similarity">
    <text evidence="2">Belongs to the galactose-3-O-sulfotransferase family.</text>
</comment>
<dbReference type="RefSeq" id="XP_030072787.1">
    <property type="nucleotide sequence ID" value="XM_030216927.1"/>
</dbReference>
<dbReference type="InterPro" id="IPR027417">
    <property type="entry name" value="P-loop_NTPase"/>
</dbReference>
<dbReference type="Proteomes" id="UP000515156">
    <property type="component" value="Chromosome 10"/>
</dbReference>
<dbReference type="PANTHER" id="PTHR14647">
    <property type="entry name" value="GALACTOSE-3-O-SULFOTRANSFERASE"/>
    <property type="match status" value="1"/>
</dbReference>
<dbReference type="KEGG" id="muo:115479148"/>
<keyword evidence="5" id="KW-0735">Signal-anchor</keyword>
<dbReference type="AlphaFoldDB" id="A0A6P7Z0C1"/>
<dbReference type="PANTHER" id="PTHR14647:SF55">
    <property type="entry name" value="GALACTOSE-3-O-SULFOTRANSFERASE 2"/>
    <property type="match status" value="1"/>
</dbReference>
<keyword evidence="8 10" id="KW-0472">Membrane</keyword>
<comment type="subcellular location">
    <subcellularLocation>
        <location evidence="1">Golgi apparatus membrane</location>
        <topology evidence="1">Single-pass type II membrane protein</topology>
    </subcellularLocation>
</comment>
<protein>
    <submittedName>
        <fullName evidence="12">Galactose-3-O-sulfotransferase 2-like</fullName>
    </submittedName>
</protein>
<proteinExistence type="inferred from homology"/>
<dbReference type="Pfam" id="PF06990">
    <property type="entry name" value="Gal-3-0_sulfotr"/>
    <property type="match status" value="1"/>
</dbReference>
<name>A0A6P7Z0C1_9AMPH</name>
<dbReference type="PROSITE" id="PS51257">
    <property type="entry name" value="PROKAR_LIPOPROTEIN"/>
    <property type="match status" value="1"/>
</dbReference>
<dbReference type="OrthoDB" id="514299at2759"/>
<gene>
    <name evidence="12" type="primary">LOC115479148</name>
</gene>
<dbReference type="GO" id="GO:0001733">
    <property type="term" value="F:galactosylceramide sulfotransferase activity"/>
    <property type="evidence" value="ECO:0007669"/>
    <property type="project" value="InterPro"/>
</dbReference>
<feature type="transmembrane region" description="Helical" evidence="10">
    <location>
        <begin position="12"/>
        <end position="32"/>
    </location>
</feature>
<evidence type="ECO:0000256" key="9">
    <source>
        <dbReference type="ARBA" id="ARBA00023180"/>
    </source>
</evidence>
<evidence type="ECO:0000313" key="11">
    <source>
        <dbReference type="Proteomes" id="UP000515156"/>
    </source>
</evidence>
<evidence type="ECO:0000256" key="7">
    <source>
        <dbReference type="ARBA" id="ARBA00023034"/>
    </source>
</evidence>
<evidence type="ECO:0000256" key="4">
    <source>
        <dbReference type="ARBA" id="ARBA00022692"/>
    </source>
</evidence>
<evidence type="ECO:0000256" key="3">
    <source>
        <dbReference type="ARBA" id="ARBA00022679"/>
    </source>
</evidence>
<keyword evidence="4 10" id="KW-0812">Transmembrane</keyword>
<keyword evidence="6 10" id="KW-1133">Transmembrane helix</keyword>
<dbReference type="GO" id="GO:0000139">
    <property type="term" value="C:Golgi membrane"/>
    <property type="evidence" value="ECO:0007669"/>
    <property type="project" value="UniProtKB-SubCell"/>
</dbReference>
<dbReference type="Gene3D" id="3.40.50.300">
    <property type="entry name" value="P-loop containing nucleotide triphosphate hydrolases"/>
    <property type="match status" value="1"/>
</dbReference>
<reference evidence="12" key="1">
    <citation type="submission" date="2025-08" db="UniProtKB">
        <authorList>
            <consortium name="RefSeq"/>
        </authorList>
    </citation>
    <scope>IDENTIFICATION</scope>
</reference>
<sequence>MKFFRGKRSIPKIILYLSYVILGCVLMDQILLMSKTYLRSLGNQGFQIVPDLNVTPCHPVTNVMFLKTHKTGSSTVLNIMYRFIENHHLTVALPVKGNIFNYPWPFKAAYVNGFPDIWQKYNMMCNHLMFNLIEVQKVMPNNTFYFSILRNPVSLLESSYTYFKILPFFVKSETLDQFLASPDSYYKPNEMYHMLAKNTMWYDFGYDNSAEDREDYVHSVLDEIEQRFQLLLIAEYFDESMILLKNALCWDLEDVVYFKHNFRSQDTIQNLTQESRERAKQWFSLDWKLYQHFNRTFWKRIQDTIGLENMQKEVKKLQARQKELMTICIQKGRGSYINEIKDQEFKPLQSGSAHILGYELKPQLDIKYMKICHRMILPEFSHLSLMKAYQLSQIRRKL</sequence>
<dbReference type="GO" id="GO:0009101">
    <property type="term" value="P:glycoprotein biosynthetic process"/>
    <property type="evidence" value="ECO:0007669"/>
    <property type="project" value="TreeGrafter"/>
</dbReference>